<sequence>MRWDNLFDDLEGQLEHELHAEEIDLRAEEERLRLGRLSLRNRLTNLARTPAVAADPRKGSEPWTGSVPGAGVLRIVLATGETIAVRPTTFGRDWLAGDLLDSVSDGSQCVLPLAAVAGVVLRRGEIPGSLGTEPESAARVVDRIGLAFVLRDLCRRRSNLEVHTRAGVLPGTIDRVGRDHIDLALHAPGTLRREAEVHQYRIVPVGEIQLVRLP</sequence>
<proteinExistence type="predicted"/>
<dbReference type="EMBL" id="SOGO01000024">
    <property type="protein sequence ID" value="TFD02713.1"/>
    <property type="molecule type" value="Genomic_DNA"/>
</dbReference>
<accession>A0ABY2JCM3</accession>
<evidence type="ECO:0000313" key="2">
    <source>
        <dbReference type="Proteomes" id="UP000297851"/>
    </source>
</evidence>
<organism evidence="1 2">
    <name type="scientific">Cryobacterium sandaracinum</name>
    <dbReference type="NCBI Taxonomy" id="1259247"/>
    <lineage>
        <taxon>Bacteria</taxon>
        <taxon>Bacillati</taxon>
        <taxon>Actinomycetota</taxon>
        <taxon>Actinomycetes</taxon>
        <taxon>Micrococcales</taxon>
        <taxon>Microbacteriaceae</taxon>
        <taxon>Cryobacterium</taxon>
    </lineage>
</organism>
<comment type="caution">
    <text evidence="1">The sequence shown here is derived from an EMBL/GenBank/DDBJ whole genome shotgun (WGS) entry which is preliminary data.</text>
</comment>
<dbReference type="Proteomes" id="UP000297851">
    <property type="component" value="Unassembled WGS sequence"/>
</dbReference>
<keyword evidence="2" id="KW-1185">Reference proteome</keyword>
<reference evidence="1 2" key="1">
    <citation type="submission" date="2019-03" db="EMBL/GenBank/DDBJ databases">
        <title>Genomics of glacier-inhabiting Cryobacterium strains.</title>
        <authorList>
            <person name="Liu Q."/>
            <person name="Xin Y.-H."/>
        </authorList>
    </citation>
    <scope>NUCLEOTIDE SEQUENCE [LARGE SCALE GENOMIC DNA]</scope>
    <source>
        <strain evidence="1 2">TMT2-16</strain>
    </source>
</reference>
<gene>
    <name evidence="1" type="ORF">E3T25_08475</name>
</gene>
<name>A0ABY2JCM3_9MICO</name>
<protein>
    <submittedName>
        <fullName evidence="1">Uncharacterized protein</fullName>
    </submittedName>
</protein>
<evidence type="ECO:0000313" key="1">
    <source>
        <dbReference type="EMBL" id="TFD02713.1"/>
    </source>
</evidence>